<gene>
    <name evidence="14" type="ORF">K0U00_10115</name>
</gene>
<sequence length="600" mass="68816">MWKQKYMFKNLLFFLVPLMVPILIFGAFSILITQHFIKNDVNQKNWNLLAQTRDSLELILNEMDTLSLSYQANHNISVRLKSILNATRLEYEQVLQLELFINFLSSPANARPYIDSIYVYYDNPAGRVLTSTEGLATIGNFYDTDWFRSYQAGNSDDTWIEERNIDRFGLGKNRIVTIYRKLYTPGSKQATGILVLNISPAYIDSLLQDLAPSKEQTLLIADQQDRILFHSNRTPDLSATDLQQISASPADQLPLRTSTQSFAVSHIQSEQHELHYILLIPQDVLYRVPTLLRQVTFILLIGSFLIGIAITYILTKRNYNNLKNIVSIISAAKHDRPLPMQLNKVSDEYGFILQNFIKTFIEQDFLKTQLSNRSYELKYMELLALQSQINPHFLYNTLEIINWKTLGLSGGPNDASKMIEHLSDILKYALSSPKQTVIVNEEIRYTEIYLEIQKIRNKDKLSVIWDVDDDTRYLPILKLILQPLIENSIYHGIKEKTGRCAIKIKIHHKSPNIWIRVIDNGRGMTKRRLKEVRDRLEGTEVLSVHSGDASSRSGSGHIGLSNSSKRLILSYGREHGLRILSKDGWGTSVEITIPIEARQS</sequence>
<dbReference type="RefSeq" id="WP_210039625.1">
    <property type="nucleotide sequence ID" value="NZ_JBHLVU010000005.1"/>
</dbReference>
<dbReference type="InterPro" id="IPR050640">
    <property type="entry name" value="Bact_2-comp_sensor_kinase"/>
</dbReference>
<accession>A0ABS7C0M7</accession>
<evidence type="ECO:0000313" key="14">
    <source>
        <dbReference type="EMBL" id="MBW7454385.1"/>
    </source>
</evidence>
<evidence type="ECO:0000256" key="2">
    <source>
        <dbReference type="ARBA" id="ARBA00022475"/>
    </source>
</evidence>
<dbReference type="InterPro" id="IPR010559">
    <property type="entry name" value="Sig_transdc_His_kin_internal"/>
</dbReference>
<evidence type="ECO:0000256" key="4">
    <source>
        <dbReference type="ARBA" id="ARBA00022679"/>
    </source>
</evidence>
<proteinExistence type="predicted"/>
<evidence type="ECO:0000256" key="10">
    <source>
        <dbReference type="ARBA" id="ARBA00023012"/>
    </source>
</evidence>
<keyword evidence="9 12" id="KW-1133">Transmembrane helix</keyword>
<evidence type="ECO:0000256" key="12">
    <source>
        <dbReference type="SAM" id="Phobius"/>
    </source>
</evidence>
<keyword evidence="4" id="KW-0808">Transferase</keyword>
<organism evidence="14 15">
    <name type="scientific">Paenibacillus sepulcri</name>
    <dbReference type="NCBI Taxonomy" id="359917"/>
    <lineage>
        <taxon>Bacteria</taxon>
        <taxon>Bacillati</taxon>
        <taxon>Bacillota</taxon>
        <taxon>Bacilli</taxon>
        <taxon>Bacillales</taxon>
        <taxon>Paenibacillaceae</taxon>
        <taxon>Paenibacillus</taxon>
    </lineage>
</organism>
<feature type="transmembrane region" description="Helical" evidence="12">
    <location>
        <begin position="295"/>
        <end position="314"/>
    </location>
</feature>
<keyword evidence="5 12" id="KW-0812">Transmembrane</keyword>
<keyword evidence="3" id="KW-0597">Phosphoprotein</keyword>
<feature type="domain" description="Histidine kinase/HSP90-like ATPase" evidence="13">
    <location>
        <begin position="476"/>
        <end position="597"/>
    </location>
</feature>
<comment type="subcellular location">
    <subcellularLocation>
        <location evidence="1">Cell membrane</location>
        <topology evidence="1">Multi-pass membrane protein</topology>
    </subcellularLocation>
</comment>
<dbReference type="PANTHER" id="PTHR34220:SF11">
    <property type="entry name" value="SENSOR PROTEIN KINASE HPTS"/>
    <property type="match status" value="1"/>
</dbReference>
<evidence type="ECO:0000256" key="5">
    <source>
        <dbReference type="ARBA" id="ARBA00022692"/>
    </source>
</evidence>
<keyword evidence="8" id="KW-0067">ATP-binding</keyword>
<evidence type="ECO:0000256" key="3">
    <source>
        <dbReference type="ARBA" id="ARBA00022553"/>
    </source>
</evidence>
<keyword evidence="6" id="KW-0547">Nucleotide-binding</keyword>
<feature type="transmembrane region" description="Helical" evidence="12">
    <location>
        <begin position="12"/>
        <end position="32"/>
    </location>
</feature>
<evidence type="ECO:0000256" key="6">
    <source>
        <dbReference type="ARBA" id="ARBA00022741"/>
    </source>
</evidence>
<dbReference type="EMBL" id="JAHZIK010000193">
    <property type="protein sequence ID" value="MBW7454385.1"/>
    <property type="molecule type" value="Genomic_DNA"/>
</dbReference>
<dbReference type="InterPro" id="IPR033479">
    <property type="entry name" value="dCache_1"/>
</dbReference>
<keyword evidence="11 12" id="KW-0472">Membrane</keyword>
<dbReference type="Proteomes" id="UP001519887">
    <property type="component" value="Unassembled WGS sequence"/>
</dbReference>
<keyword evidence="2" id="KW-1003">Cell membrane</keyword>
<evidence type="ECO:0000256" key="1">
    <source>
        <dbReference type="ARBA" id="ARBA00004651"/>
    </source>
</evidence>
<dbReference type="Pfam" id="PF02743">
    <property type="entry name" value="dCache_1"/>
    <property type="match status" value="1"/>
</dbReference>
<dbReference type="GO" id="GO:0016301">
    <property type="term" value="F:kinase activity"/>
    <property type="evidence" value="ECO:0007669"/>
    <property type="project" value="UniProtKB-KW"/>
</dbReference>
<dbReference type="PANTHER" id="PTHR34220">
    <property type="entry name" value="SENSOR HISTIDINE KINASE YPDA"/>
    <property type="match status" value="1"/>
</dbReference>
<dbReference type="SMART" id="SM00387">
    <property type="entry name" value="HATPase_c"/>
    <property type="match status" value="1"/>
</dbReference>
<dbReference type="Pfam" id="PF06580">
    <property type="entry name" value="His_kinase"/>
    <property type="match status" value="1"/>
</dbReference>
<keyword evidence="15" id="KW-1185">Reference proteome</keyword>
<dbReference type="Pfam" id="PF02518">
    <property type="entry name" value="HATPase_c"/>
    <property type="match status" value="1"/>
</dbReference>
<dbReference type="InterPro" id="IPR003594">
    <property type="entry name" value="HATPase_dom"/>
</dbReference>
<name>A0ABS7C0M7_9BACL</name>
<evidence type="ECO:0000313" key="15">
    <source>
        <dbReference type="Proteomes" id="UP001519887"/>
    </source>
</evidence>
<dbReference type="InterPro" id="IPR036890">
    <property type="entry name" value="HATPase_C_sf"/>
</dbReference>
<evidence type="ECO:0000256" key="7">
    <source>
        <dbReference type="ARBA" id="ARBA00022777"/>
    </source>
</evidence>
<reference evidence="14 15" key="1">
    <citation type="submission" date="2021-07" db="EMBL/GenBank/DDBJ databases">
        <title>Paenibacillus radiodurans sp. nov., isolated from the southeastern edge of Tengger Desert.</title>
        <authorList>
            <person name="Zhang G."/>
        </authorList>
    </citation>
    <scope>NUCLEOTIDE SEQUENCE [LARGE SCALE GENOMIC DNA]</scope>
    <source>
        <strain evidence="14 15">CCM 7311</strain>
    </source>
</reference>
<comment type="caution">
    <text evidence="14">The sequence shown here is derived from an EMBL/GenBank/DDBJ whole genome shotgun (WGS) entry which is preliminary data.</text>
</comment>
<protein>
    <submittedName>
        <fullName evidence="14">Histidine kinase</fullName>
    </submittedName>
</protein>
<evidence type="ECO:0000256" key="9">
    <source>
        <dbReference type="ARBA" id="ARBA00022989"/>
    </source>
</evidence>
<keyword evidence="10" id="KW-0902">Two-component regulatory system</keyword>
<dbReference type="SUPFAM" id="SSF55874">
    <property type="entry name" value="ATPase domain of HSP90 chaperone/DNA topoisomerase II/histidine kinase"/>
    <property type="match status" value="1"/>
</dbReference>
<evidence type="ECO:0000256" key="8">
    <source>
        <dbReference type="ARBA" id="ARBA00022840"/>
    </source>
</evidence>
<evidence type="ECO:0000259" key="13">
    <source>
        <dbReference type="SMART" id="SM00387"/>
    </source>
</evidence>
<evidence type="ECO:0000256" key="11">
    <source>
        <dbReference type="ARBA" id="ARBA00023136"/>
    </source>
</evidence>
<dbReference type="Gene3D" id="3.30.565.10">
    <property type="entry name" value="Histidine kinase-like ATPase, C-terminal domain"/>
    <property type="match status" value="1"/>
</dbReference>
<keyword evidence="7 14" id="KW-0418">Kinase</keyword>